<protein>
    <submittedName>
        <fullName evidence="2">Ribosomal protein S1</fullName>
    </submittedName>
</protein>
<reference evidence="2" key="2">
    <citation type="submission" date="2019-04" db="EMBL/GenBank/DDBJ databases">
        <authorList>
            <person name="Pasella M."/>
        </authorList>
    </citation>
    <scope>NUCLEOTIDE SEQUENCE</scope>
    <source>
        <strain evidence="2">PD2950_4</strain>
    </source>
</reference>
<dbReference type="GO" id="GO:0005840">
    <property type="term" value="C:ribosome"/>
    <property type="evidence" value="ECO:0007669"/>
    <property type="project" value="UniProtKB-KW"/>
</dbReference>
<evidence type="ECO:0000313" key="2">
    <source>
        <dbReference type="EMBL" id="QCI06565.1"/>
    </source>
</evidence>
<organism evidence="2">
    <name type="scientific">Erythroglossum lusitanicum</name>
    <dbReference type="NCBI Taxonomy" id="2575615"/>
    <lineage>
        <taxon>Eukaryota</taxon>
        <taxon>Rhodophyta</taxon>
        <taxon>Florideophyceae</taxon>
        <taxon>Rhodymeniophycidae</taxon>
        <taxon>Ceramiales</taxon>
        <taxon>Delesseriaceae</taxon>
        <taxon>Erythroglossum</taxon>
    </lineage>
</organism>
<feature type="domain" description="S1 motif" evidence="1">
    <location>
        <begin position="193"/>
        <end position="261"/>
    </location>
</feature>
<proteinExistence type="predicted"/>
<feature type="domain" description="S1 motif" evidence="1">
    <location>
        <begin position="25"/>
        <end position="97"/>
    </location>
</feature>
<accession>A0A4D6WYB0</accession>
<dbReference type="PROSITE" id="PS50126">
    <property type="entry name" value="S1"/>
    <property type="match status" value="2"/>
</dbReference>
<dbReference type="PRINTS" id="PR00681">
    <property type="entry name" value="RIBOSOMALS1"/>
</dbReference>
<sequence>MKINKNLIKKFANILKKYNYNLHTGDIVAGTIIHKEYNGYLVNIGDNISGYLPKEEIILEKNIKKNNNMLYLLINNTREFLLIKYNIQSKQLILSIKRLDYIRTWKRIRQYKNENIIVNTTIKYKNKGGFITSLDGLNSFIPQSHIYLDNKRLKLPKKNIKCKLIQLNEQKNQIILSNKSALLYLSKHKFRLGELIYGKIKKITPYGIFIEIYKIIALLHISQIKSEYIYNIYNVFYIGNIIKIKIIHIDMKQGRLSVSRRYNK</sequence>
<dbReference type="PANTHER" id="PTHR47559">
    <property type="entry name" value="OS03G0844900 PROTEIN"/>
    <property type="match status" value="1"/>
</dbReference>
<keyword evidence="2" id="KW-0934">Plastid</keyword>
<dbReference type="InterPro" id="IPR052757">
    <property type="entry name" value="Ribosomal_protein_S1"/>
</dbReference>
<dbReference type="Pfam" id="PF00575">
    <property type="entry name" value="S1"/>
    <property type="match status" value="1"/>
</dbReference>
<dbReference type="Gene3D" id="2.40.50.140">
    <property type="entry name" value="Nucleic acid-binding proteins"/>
    <property type="match status" value="2"/>
</dbReference>
<dbReference type="SMART" id="SM00316">
    <property type="entry name" value="S1"/>
    <property type="match status" value="3"/>
</dbReference>
<keyword evidence="2" id="KW-0689">Ribosomal protein</keyword>
<evidence type="ECO:0000259" key="1">
    <source>
        <dbReference type="PROSITE" id="PS50126"/>
    </source>
</evidence>
<dbReference type="PANTHER" id="PTHR47559:SF1">
    <property type="entry name" value="OS03G0844900 PROTEIN"/>
    <property type="match status" value="1"/>
</dbReference>
<dbReference type="GO" id="GO:0003676">
    <property type="term" value="F:nucleic acid binding"/>
    <property type="evidence" value="ECO:0007669"/>
    <property type="project" value="InterPro"/>
</dbReference>
<dbReference type="CDD" id="cd04465">
    <property type="entry name" value="S1_RPS1_repeat_ec2_hs2"/>
    <property type="match status" value="1"/>
</dbReference>
<dbReference type="InterPro" id="IPR003029">
    <property type="entry name" value="S1_domain"/>
</dbReference>
<dbReference type="AlphaFoldDB" id="A0A4D6WYB0"/>
<reference evidence="2" key="1">
    <citation type="journal article" date="2019" name="Mol. Phylogenet. Evol.">
        <title>Morphological evolution and classification of the red algal order Ceramiales inferred using plastid phylogenomics.</title>
        <authorList>
            <person name="Diaz-Tapia P."/>
            <person name="Pasella M.M."/>
            <person name="Verbruggen H."/>
            <person name="Maggs C.A."/>
        </authorList>
    </citation>
    <scope>NUCLEOTIDE SEQUENCE</scope>
    <source>
        <strain evidence="2">PD2950_4</strain>
    </source>
</reference>
<dbReference type="InterPro" id="IPR035104">
    <property type="entry name" value="Ribosomal_protein_S1-like"/>
</dbReference>
<dbReference type="EMBL" id="MK814656">
    <property type="protein sequence ID" value="QCI06565.1"/>
    <property type="molecule type" value="Genomic_DNA"/>
</dbReference>
<gene>
    <name evidence="2" type="primary">rps1</name>
</gene>
<geneLocation type="plastid" evidence="2"/>
<name>A0A4D6WYB0_9FLOR</name>
<dbReference type="InterPro" id="IPR012340">
    <property type="entry name" value="NA-bd_OB-fold"/>
</dbReference>
<keyword evidence="2" id="KW-0687">Ribonucleoprotein</keyword>
<dbReference type="SUPFAM" id="SSF50249">
    <property type="entry name" value="Nucleic acid-binding proteins"/>
    <property type="match status" value="3"/>
</dbReference>